<reference evidence="1" key="1">
    <citation type="journal article" date="2014" name="Front. Microbiol.">
        <title>High frequency of phylogenetically diverse reductive dehalogenase-homologous genes in deep subseafloor sedimentary metagenomes.</title>
        <authorList>
            <person name="Kawai M."/>
            <person name="Futagami T."/>
            <person name="Toyoda A."/>
            <person name="Takaki Y."/>
            <person name="Nishi S."/>
            <person name="Hori S."/>
            <person name="Arai W."/>
            <person name="Tsubouchi T."/>
            <person name="Morono Y."/>
            <person name="Uchiyama I."/>
            <person name="Ito T."/>
            <person name="Fujiyama A."/>
            <person name="Inagaki F."/>
            <person name="Takami H."/>
        </authorList>
    </citation>
    <scope>NUCLEOTIDE SEQUENCE</scope>
    <source>
        <strain evidence="1">Expedition CK06-06</strain>
    </source>
</reference>
<dbReference type="EMBL" id="BARS01005094">
    <property type="protein sequence ID" value="GAF68472.1"/>
    <property type="molecule type" value="Genomic_DNA"/>
</dbReference>
<accession>X0RXN1</accession>
<organism evidence="1">
    <name type="scientific">marine sediment metagenome</name>
    <dbReference type="NCBI Taxonomy" id="412755"/>
    <lineage>
        <taxon>unclassified sequences</taxon>
        <taxon>metagenomes</taxon>
        <taxon>ecological metagenomes</taxon>
    </lineage>
</organism>
<protein>
    <submittedName>
        <fullName evidence="1">Uncharacterized protein</fullName>
    </submittedName>
</protein>
<gene>
    <name evidence="1" type="ORF">S01H1_09977</name>
</gene>
<comment type="caution">
    <text evidence="1">The sequence shown here is derived from an EMBL/GenBank/DDBJ whole genome shotgun (WGS) entry which is preliminary data.</text>
</comment>
<feature type="non-terminal residue" evidence="1">
    <location>
        <position position="1"/>
    </location>
</feature>
<dbReference type="AlphaFoldDB" id="X0RXN1"/>
<evidence type="ECO:0000313" key="1">
    <source>
        <dbReference type="EMBL" id="GAF68472.1"/>
    </source>
</evidence>
<sequence>GICPESHVLDLGGNYPSEESEVAKGKLLCVHDLTSGDYMGLGNVAAATEEVIGFALDDDS</sequence>
<name>X0RXN1_9ZZZZ</name>
<proteinExistence type="predicted"/>